<comment type="caution">
    <text evidence="2">The sequence shown here is derived from an EMBL/GenBank/DDBJ whole genome shotgun (WGS) entry which is preliminary data.</text>
</comment>
<keyword evidence="1" id="KW-1133">Transmembrane helix</keyword>
<dbReference type="EMBL" id="SMUW01000036">
    <property type="protein sequence ID" value="TDK42802.1"/>
    <property type="molecule type" value="Genomic_DNA"/>
</dbReference>
<feature type="transmembrane region" description="Helical" evidence="1">
    <location>
        <begin position="12"/>
        <end position="32"/>
    </location>
</feature>
<dbReference type="InterPro" id="IPR021448">
    <property type="entry name" value="DUF3098"/>
</dbReference>
<dbReference type="Pfam" id="PF11297">
    <property type="entry name" value="DUF3098"/>
    <property type="match status" value="1"/>
</dbReference>
<dbReference type="RefSeq" id="WP_100626984.1">
    <property type="nucleotide sequence ID" value="NZ_SMUW01000036.1"/>
</dbReference>
<evidence type="ECO:0000256" key="1">
    <source>
        <dbReference type="SAM" id="Phobius"/>
    </source>
</evidence>
<gene>
    <name evidence="2" type="ORF">E1898_15325</name>
</gene>
<keyword evidence="3" id="KW-1185">Reference proteome</keyword>
<name>A0A4R5UUG2_9BACT</name>
<keyword evidence="1" id="KW-0812">Transmembrane</keyword>
<evidence type="ECO:0000313" key="3">
    <source>
        <dbReference type="Proteomes" id="UP000295438"/>
    </source>
</evidence>
<reference evidence="2 3" key="1">
    <citation type="submission" date="2019-03" db="EMBL/GenBank/DDBJ databases">
        <title>Algoriphagus aquimaris sp. nov., isolated form marine sediment in Pohang, Korea.</title>
        <authorList>
            <person name="Kim J."/>
            <person name="Yoon S.-H."/>
            <person name="Lee S.-S."/>
        </authorList>
    </citation>
    <scope>NUCLEOTIDE SEQUENCE [LARGE SCALE GENOMIC DNA]</scope>
    <source>
        <strain evidence="2 3">F21</strain>
    </source>
</reference>
<dbReference type="AlphaFoldDB" id="A0A4R5UUG2"/>
<accession>A0A4R5UUG2</accession>
<protein>
    <submittedName>
        <fullName evidence="2">DUF3098 domain-containing protein</fullName>
    </submittedName>
</protein>
<organism evidence="2 3">
    <name type="scientific">Algoriphagus formosus</name>
    <dbReference type="NCBI Taxonomy" id="2007308"/>
    <lineage>
        <taxon>Bacteria</taxon>
        <taxon>Pseudomonadati</taxon>
        <taxon>Bacteroidota</taxon>
        <taxon>Cytophagia</taxon>
        <taxon>Cytophagales</taxon>
        <taxon>Cyclobacteriaceae</taxon>
        <taxon>Algoriphagus</taxon>
    </lineage>
</organism>
<keyword evidence="1" id="KW-0472">Membrane</keyword>
<sequence>MSKAAFPFSRKNYKLMFIGIGLIILGFVLIGLDPEPHGNGVLGLTIGPIVTLAGFIFEIYAILAKSESNKAS</sequence>
<feature type="transmembrane region" description="Helical" evidence="1">
    <location>
        <begin position="44"/>
        <end position="63"/>
    </location>
</feature>
<evidence type="ECO:0000313" key="2">
    <source>
        <dbReference type="EMBL" id="TDK42802.1"/>
    </source>
</evidence>
<dbReference type="Proteomes" id="UP000295438">
    <property type="component" value="Unassembled WGS sequence"/>
</dbReference>
<proteinExistence type="predicted"/>